<dbReference type="EMBL" id="OX459125">
    <property type="protein sequence ID" value="CAI9117108.1"/>
    <property type="molecule type" value="Genomic_DNA"/>
</dbReference>
<keyword evidence="11" id="KW-1185">Reference proteome</keyword>
<evidence type="ECO:0000313" key="10">
    <source>
        <dbReference type="EMBL" id="CAI9117108.1"/>
    </source>
</evidence>
<dbReference type="GO" id="GO:0016020">
    <property type="term" value="C:membrane"/>
    <property type="evidence" value="ECO:0007669"/>
    <property type="project" value="UniProtKB-SubCell"/>
</dbReference>
<evidence type="ECO:0000256" key="1">
    <source>
        <dbReference type="ARBA" id="ARBA00004167"/>
    </source>
</evidence>
<dbReference type="Proteomes" id="UP001161247">
    <property type="component" value="Chromosome 8"/>
</dbReference>
<evidence type="ECO:0000256" key="8">
    <source>
        <dbReference type="RuleBase" id="RU366017"/>
    </source>
</evidence>
<dbReference type="Pfam" id="PF01697">
    <property type="entry name" value="Glyco_transf_92"/>
    <property type="match status" value="1"/>
</dbReference>
<comment type="similarity">
    <text evidence="2 8">Belongs to the glycosyltransferase 92 family.</text>
</comment>
<evidence type="ECO:0000256" key="3">
    <source>
        <dbReference type="ARBA" id="ARBA00022676"/>
    </source>
</evidence>
<keyword evidence="7 8" id="KW-0472">Membrane</keyword>
<accession>A0AAV1EBK4</accession>
<evidence type="ECO:0000256" key="6">
    <source>
        <dbReference type="ARBA" id="ARBA00022989"/>
    </source>
</evidence>
<keyword evidence="6 8" id="KW-1133">Transmembrane helix</keyword>
<organism evidence="10 11">
    <name type="scientific">Oldenlandia corymbosa var. corymbosa</name>
    <dbReference type="NCBI Taxonomy" id="529605"/>
    <lineage>
        <taxon>Eukaryota</taxon>
        <taxon>Viridiplantae</taxon>
        <taxon>Streptophyta</taxon>
        <taxon>Embryophyta</taxon>
        <taxon>Tracheophyta</taxon>
        <taxon>Spermatophyta</taxon>
        <taxon>Magnoliopsida</taxon>
        <taxon>eudicotyledons</taxon>
        <taxon>Gunneridae</taxon>
        <taxon>Pentapetalae</taxon>
        <taxon>asterids</taxon>
        <taxon>lamiids</taxon>
        <taxon>Gentianales</taxon>
        <taxon>Rubiaceae</taxon>
        <taxon>Rubioideae</taxon>
        <taxon>Spermacoceae</taxon>
        <taxon>Hedyotis-Oldenlandia complex</taxon>
        <taxon>Oldenlandia</taxon>
    </lineage>
</organism>
<feature type="region of interest" description="Disordered" evidence="9">
    <location>
        <begin position="480"/>
        <end position="499"/>
    </location>
</feature>
<dbReference type="EC" id="2.4.1.-" evidence="8"/>
<keyword evidence="3 8" id="KW-0328">Glycosyltransferase</keyword>
<name>A0AAV1EBK4_OLDCO</name>
<dbReference type="PANTHER" id="PTHR21461">
    <property type="entry name" value="GLYCOSYLTRANSFERASE FAMILY 92 PROTEIN"/>
    <property type="match status" value="1"/>
</dbReference>
<dbReference type="InterPro" id="IPR008166">
    <property type="entry name" value="Glyco_transf_92"/>
</dbReference>
<sequence length="633" mass="71387">MEGGKRKGLMMISMTRKVRTTFPYVLFSIFCCAYLSHHYLHRHHDPVSLITTTTTTASDYHLLRFLPQPPSTIGSSSSGYINQAIHEENLAPQRIPPFQPSSNIEDDHGVVAEVPVPSVDSPPPPRPWLESVSILLPDWEVLVIVLPDDTARMMSYNDAGDGYHCLFPNNDVSPAKPSGLLSSPARSTFKCLLPNRIRRRLPFPNPVLTKSPDQPSPPPPPVPTEMFRWTYVVYDSITTDDDVVVLAKGINTRQGVNRDPSELKCVFYHSDDDVADGVRTDVTNSMQEVFRCKRPSGLEDERLVKVAVEIIQDNNTKVVPTVAYYNPSLRKLANQGTKEKDQKALLCACTMVFNVAKFLKEWVMYHSKLGVERFVLYDNGSDDDLQNVVAELNRNGYDVTTYFWLWPKAQEAGFSHSAVYLNDSCTWTAYFDVDEFIYSPEWSDSAAPSKLMLHSLLSDGDGDGAPLPKKGAVHIDCREFGPSNQTEHPPTGVTQGYNCRKRGENRHKSIVLLDAIDDSLLNVIHHFNLKPGFVGKKMNVRRMIVNHYKFQAWPEFKAKFRRRVSAYVVDWTKQVNPNSNDRTPGLGFEAVEPPDWPRKFCEVEDDGLKQLTLKWFAVDSASDAGGGFKMAWQ</sequence>
<evidence type="ECO:0000256" key="7">
    <source>
        <dbReference type="ARBA" id="ARBA00023136"/>
    </source>
</evidence>
<keyword evidence="4 8" id="KW-0808">Transferase</keyword>
<evidence type="ECO:0000256" key="5">
    <source>
        <dbReference type="ARBA" id="ARBA00022692"/>
    </source>
</evidence>
<evidence type="ECO:0000256" key="9">
    <source>
        <dbReference type="SAM" id="MobiDB-lite"/>
    </source>
</evidence>
<dbReference type="PANTHER" id="PTHR21461:SF69">
    <property type="entry name" value="GLYCOSYLTRANSFERASE FAMILY 92 PROTEIN"/>
    <property type="match status" value="1"/>
</dbReference>
<evidence type="ECO:0000256" key="2">
    <source>
        <dbReference type="ARBA" id="ARBA00007647"/>
    </source>
</evidence>
<feature type="transmembrane region" description="Helical" evidence="8">
    <location>
        <begin position="21"/>
        <end position="40"/>
    </location>
</feature>
<feature type="compositionally biased region" description="Polar residues" evidence="9">
    <location>
        <begin position="482"/>
        <end position="497"/>
    </location>
</feature>
<keyword evidence="5 8" id="KW-0812">Transmembrane</keyword>
<evidence type="ECO:0000256" key="4">
    <source>
        <dbReference type="ARBA" id="ARBA00022679"/>
    </source>
</evidence>
<comment type="subcellular location">
    <subcellularLocation>
        <location evidence="1">Membrane</location>
        <topology evidence="1">Single-pass membrane protein</topology>
    </subcellularLocation>
</comment>
<dbReference type="GO" id="GO:0005737">
    <property type="term" value="C:cytoplasm"/>
    <property type="evidence" value="ECO:0007669"/>
    <property type="project" value="TreeGrafter"/>
</dbReference>
<dbReference type="GO" id="GO:0016757">
    <property type="term" value="F:glycosyltransferase activity"/>
    <property type="evidence" value="ECO:0007669"/>
    <property type="project" value="UniProtKB-UniRule"/>
</dbReference>
<proteinExistence type="inferred from homology"/>
<reference evidence="10" key="1">
    <citation type="submission" date="2023-03" db="EMBL/GenBank/DDBJ databases">
        <authorList>
            <person name="Julca I."/>
        </authorList>
    </citation>
    <scope>NUCLEOTIDE SEQUENCE</scope>
</reference>
<dbReference type="AlphaFoldDB" id="A0AAV1EBK4"/>
<gene>
    <name evidence="10" type="ORF">OLC1_LOCUS23217</name>
</gene>
<protein>
    <recommendedName>
        <fullName evidence="8">Glycosyltransferase family 92 protein</fullName>
        <ecNumber evidence="8">2.4.1.-</ecNumber>
    </recommendedName>
</protein>
<evidence type="ECO:0000313" key="11">
    <source>
        <dbReference type="Proteomes" id="UP001161247"/>
    </source>
</evidence>